<evidence type="ECO:0000256" key="1">
    <source>
        <dbReference type="ARBA" id="ARBA00001166"/>
    </source>
</evidence>
<keyword evidence="4" id="KW-0819">tRNA processing</keyword>
<keyword evidence="10" id="KW-1185">Reference proteome</keyword>
<evidence type="ECO:0000256" key="2">
    <source>
        <dbReference type="ARBA" id="ARBA00008999"/>
    </source>
</evidence>
<reference evidence="9 10" key="1">
    <citation type="submission" date="2016-06" db="EMBL/GenBank/DDBJ databases">
        <title>Evolution of pathogenesis and genome organization in the Tremellales.</title>
        <authorList>
            <person name="Cuomo C."/>
            <person name="Litvintseva A."/>
            <person name="Heitman J."/>
            <person name="Chen Y."/>
            <person name="Sun S."/>
            <person name="Springer D."/>
            <person name="Dromer F."/>
            <person name="Young S."/>
            <person name="Zeng Q."/>
            <person name="Chapman S."/>
            <person name="Gujja S."/>
            <person name="Saif S."/>
            <person name="Birren B."/>
        </authorList>
    </citation>
    <scope>NUCLEOTIDE SEQUENCE [LARGE SCALE GENOMIC DNA]</scope>
    <source>
        <strain evidence="9 10">ATCC 28783</strain>
    </source>
</reference>
<dbReference type="SUPFAM" id="SSF55120">
    <property type="entry name" value="Pseudouridine synthase"/>
    <property type="match status" value="1"/>
</dbReference>
<feature type="region of interest" description="Disordered" evidence="6">
    <location>
        <begin position="312"/>
        <end position="385"/>
    </location>
</feature>
<keyword evidence="5" id="KW-0413">Isomerase</keyword>
<feature type="compositionally biased region" description="Basic residues" evidence="6">
    <location>
        <begin position="49"/>
        <end position="64"/>
    </location>
</feature>
<dbReference type="PANTHER" id="PTHR13767:SF2">
    <property type="entry name" value="PSEUDOURIDYLATE SYNTHASE TRUB1"/>
    <property type="match status" value="1"/>
</dbReference>
<comment type="catalytic activity">
    <reaction evidence="1">
        <text>a uridine in mRNA = a pseudouridine in mRNA</text>
        <dbReference type="Rhea" id="RHEA:56644"/>
        <dbReference type="Rhea" id="RHEA-COMP:14658"/>
        <dbReference type="Rhea" id="RHEA-COMP:14659"/>
        <dbReference type="ChEBI" id="CHEBI:65314"/>
        <dbReference type="ChEBI" id="CHEBI:65315"/>
    </reaction>
</comment>
<feature type="compositionally biased region" description="Acidic residues" evidence="6">
    <location>
        <begin position="414"/>
        <end position="427"/>
    </location>
</feature>
<feature type="region of interest" description="Disordered" evidence="6">
    <location>
        <begin position="44"/>
        <end position="71"/>
    </location>
</feature>
<dbReference type="Proteomes" id="UP000289152">
    <property type="component" value="Unassembled WGS sequence"/>
</dbReference>
<protein>
    <recommendedName>
        <fullName evidence="3">tRNA pseudouridine(55) synthase</fullName>
        <ecNumber evidence="3">5.4.99.25</ecNumber>
    </recommendedName>
</protein>
<evidence type="ECO:0000256" key="3">
    <source>
        <dbReference type="ARBA" id="ARBA00012787"/>
    </source>
</evidence>
<name>A0A4Q1BTH7_TREME</name>
<dbReference type="Pfam" id="PF16198">
    <property type="entry name" value="TruB_C_2"/>
    <property type="match status" value="1"/>
</dbReference>
<sequence>MPKAPSNPPLPLNGLFPIAKPSGPTSMKVIDAITPLLLESRLFDDPERRKHGMSTQKRKRKKNTTHMGLKIGQGGTLDPLADGVLVIGVNRGTKHLNRFLECTKEYTSTGLLGAATTTYDAEGEILTTSKWDHITREDVEKAIEKFQGEIIQTPPIFSALKMDGKPLYEYARSSLPLPRAIPTRKCTVHVELLSFTPSSVTPNDGGHNYRWPTTHLSSEQKTIFQRLTTLVHQAQEKEHLAEPPIPDLNLQADITSEVLEDGRRPPTFEIKMTVSSGTYVRSIINDIGLLLGCGAHVVKLTRTRQGEFTLYDEVPSNGAKPSGVTDKNDGVTDGNDSQKVETSQEEKQEISGVKEEKLDHDVSVKKEEESSNDVGVKKEDESSENTTACIPWEVWERAIESRKQRGGKMKKEEEVDEEAMANGEVEEELKEWEKEVLRRFVPVPVPISGTNSRDGPLMRYP</sequence>
<evidence type="ECO:0000259" key="8">
    <source>
        <dbReference type="Pfam" id="PF16198"/>
    </source>
</evidence>
<dbReference type="GO" id="GO:1990481">
    <property type="term" value="P:mRNA pseudouridine synthesis"/>
    <property type="evidence" value="ECO:0007669"/>
    <property type="project" value="TreeGrafter"/>
</dbReference>
<dbReference type="STRING" id="5217.A0A4Q1BTH7"/>
<dbReference type="AlphaFoldDB" id="A0A4Q1BTH7"/>
<dbReference type="Pfam" id="PF01509">
    <property type="entry name" value="TruB_N"/>
    <property type="match status" value="1"/>
</dbReference>
<dbReference type="InterPro" id="IPR020103">
    <property type="entry name" value="PsdUridine_synth_cat_dom_sf"/>
</dbReference>
<dbReference type="GO" id="GO:0003723">
    <property type="term" value="F:RNA binding"/>
    <property type="evidence" value="ECO:0007669"/>
    <property type="project" value="InterPro"/>
</dbReference>
<dbReference type="Gene3D" id="3.30.2350.10">
    <property type="entry name" value="Pseudouridine synthase"/>
    <property type="match status" value="1"/>
</dbReference>
<feature type="compositionally biased region" description="Basic and acidic residues" evidence="6">
    <location>
        <begin position="402"/>
        <end position="413"/>
    </location>
</feature>
<organism evidence="9 10">
    <name type="scientific">Tremella mesenterica</name>
    <name type="common">Jelly fungus</name>
    <dbReference type="NCBI Taxonomy" id="5217"/>
    <lineage>
        <taxon>Eukaryota</taxon>
        <taxon>Fungi</taxon>
        <taxon>Dikarya</taxon>
        <taxon>Basidiomycota</taxon>
        <taxon>Agaricomycotina</taxon>
        <taxon>Tremellomycetes</taxon>
        <taxon>Tremellales</taxon>
        <taxon>Tremellaceae</taxon>
        <taxon>Tremella</taxon>
    </lineage>
</organism>
<comment type="caution">
    <text evidence="9">The sequence shown here is derived from an EMBL/GenBank/DDBJ whole genome shotgun (WGS) entry which is preliminary data.</text>
</comment>
<evidence type="ECO:0000256" key="4">
    <source>
        <dbReference type="ARBA" id="ARBA00022694"/>
    </source>
</evidence>
<dbReference type="EMBL" id="SDIL01000010">
    <property type="protein sequence ID" value="RXK41325.1"/>
    <property type="molecule type" value="Genomic_DNA"/>
</dbReference>
<gene>
    <name evidence="9" type="ORF">M231_01475</name>
</gene>
<dbReference type="InterPro" id="IPR014780">
    <property type="entry name" value="tRNA_psdUridine_synth_TruB"/>
</dbReference>
<feature type="domain" description="Pseudouridine synthase II N-terminal" evidence="7">
    <location>
        <begin position="70"/>
        <end position="197"/>
    </location>
</feature>
<evidence type="ECO:0000256" key="5">
    <source>
        <dbReference type="ARBA" id="ARBA00023235"/>
    </source>
</evidence>
<dbReference type="VEuPathDB" id="FungiDB:TREMEDRAFT_35014"/>
<proteinExistence type="inferred from homology"/>
<accession>A0A4Q1BTH7</accession>
<dbReference type="HAMAP" id="MF_01080">
    <property type="entry name" value="TruB_bact"/>
    <property type="match status" value="1"/>
</dbReference>
<dbReference type="GO" id="GO:0005634">
    <property type="term" value="C:nucleus"/>
    <property type="evidence" value="ECO:0007669"/>
    <property type="project" value="TreeGrafter"/>
</dbReference>
<feature type="region of interest" description="Disordered" evidence="6">
    <location>
        <begin position="402"/>
        <end position="427"/>
    </location>
</feature>
<dbReference type="OrthoDB" id="9995526at2759"/>
<dbReference type="InterPro" id="IPR002501">
    <property type="entry name" value="PsdUridine_synth_N"/>
</dbReference>
<dbReference type="PANTHER" id="PTHR13767">
    <property type="entry name" value="TRNA-PSEUDOURIDINE SYNTHASE"/>
    <property type="match status" value="1"/>
</dbReference>
<feature type="domain" description="tRNA pseudouridylate synthase B C-terminal" evidence="8">
    <location>
        <begin position="281"/>
        <end position="309"/>
    </location>
</feature>
<dbReference type="InterPro" id="IPR032819">
    <property type="entry name" value="TruB_C"/>
</dbReference>
<evidence type="ECO:0000313" key="10">
    <source>
        <dbReference type="Proteomes" id="UP000289152"/>
    </source>
</evidence>
<dbReference type="InParanoid" id="A0A4Q1BTH7"/>
<evidence type="ECO:0000256" key="6">
    <source>
        <dbReference type="SAM" id="MobiDB-lite"/>
    </source>
</evidence>
<dbReference type="EC" id="5.4.99.25" evidence="3"/>
<feature type="compositionally biased region" description="Basic and acidic residues" evidence="6">
    <location>
        <begin position="326"/>
        <end position="380"/>
    </location>
</feature>
<dbReference type="GO" id="GO:0160148">
    <property type="term" value="F:tRNA pseudouridine(55) synthase activity"/>
    <property type="evidence" value="ECO:0007669"/>
    <property type="project" value="UniProtKB-EC"/>
</dbReference>
<dbReference type="FunCoup" id="A0A4Q1BTH7">
    <property type="interactions" value="362"/>
</dbReference>
<evidence type="ECO:0000259" key="7">
    <source>
        <dbReference type="Pfam" id="PF01509"/>
    </source>
</evidence>
<evidence type="ECO:0000313" key="9">
    <source>
        <dbReference type="EMBL" id="RXK41325.1"/>
    </source>
</evidence>
<dbReference type="GO" id="GO:0006400">
    <property type="term" value="P:tRNA modification"/>
    <property type="evidence" value="ECO:0007669"/>
    <property type="project" value="TreeGrafter"/>
</dbReference>
<comment type="similarity">
    <text evidence="2">Belongs to the pseudouridine synthase TruB family.</text>
</comment>